<dbReference type="NCBIfam" id="TIGR01843">
    <property type="entry name" value="type_I_hlyD"/>
    <property type="match status" value="1"/>
</dbReference>
<keyword evidence="6 9" id="KW-0812">Transmembrane</keyword>
<dbReference type="InterPro" id="IPR006144">
    <property type="entry name" value="Secretion_HlyD_CS"/>
</dbReference>
<dbReference type="InterPro" id="IPR058982">
    <property type="entry name" value="Beta-barrel_AprE"/>
</dbReference>
<dbReference type="EMBL" id="CQAZ01000031">
    <property type="protein sequence ID" value="CNI16963.1"/>
    <property type="molecule type" value="Genomic_DNA"/>
</dbReference>
<dbReference type="Gene3D" id="2.40.30.170">
    <property type="match status" value="1"/>
</dbReference>
<dbReference type="PANTHER" id="PTHR30386">
    <property type="entry name" value="MEMBRANE FUSION SUBUNIT OF EMRAB-TOLC MULTIDRUG EFFLUX PUMP"/>
    <property type="match status" value="1"/>
</dbReference>
<keyword evidence="16" id="KW-1185">Reference proteome</keyword>
<dbReference type="PROSITE" id="PS00543">
    <property type="entry name" value="HLYD_FAMILY"/>
    <property type="match status" value="1"/>
</dbReference>
<reference evidence="17" key="1">
    <citation type="submission" date="2015-03" db="EMBL/GenBank/DDBJ databases">
        <authorList>
            <consortium name="Pathogen Informatics"/>
        </authorList>
    </citation>
    <scope>NUCLEOTIDE SEQUENCE [LARGE SCALE GENOMIC DNA]</scope>
    <source>
        <strain evidence="17">A125KOH2</strain>
    </source>
</reference>
<dbReference type="GO" id="GO:0005886">
    <property type="term" value="C:plasma membrane"/>
    <property type="evidence" value="ECO:0007669"/>
    <property type="project" value="UniProtKB-SubCell"/>
</dbReference>
<evidence type="ECO:0000313" key="17">
    <source>
        <dbReference type="Proteomes" id="UP000045840"/>
    </source>
</evidence>
<evidence type="ECO:0000256" key="10">
    <source>
        <dbReference type="SAM" id="Coils"/>
    </source>
</evidence>
<name>A0A0T9QL14_9GAMM</name>
<evidence type="ECO:0000256" key="11">
    <source>
        <dbReference type="SAM" id="MobiDB-lite"/>
    </source>
</evidence>
<dbReference type="SUPFAM" id="SSF111369">
    <property type="entry name" value="HlyD-like secretion proteins"/>
    <property type="match status" value="2"/>
</dbReference>
<feature type="region of interest" description="Disordered" evidence="11">
    <location>
        <begin position="1"/>
        <end position="31"/>
    </location>
</feature>
<dbReference type="PRINTS" id="PR01490">
    <property type="entry name" value="RTXTOXIND"/>
</dbReference>
<keyword evidence="5 9" id="KW-0997">Cell inner membrane</keyword>
<dbReference type="Gene3D" id="2.40.50.100">
    <property type="match status" value="1"/>
</dbReference>
<keyword evidence="3 9" id="KW-0813">Transport</keyword>
<reference evidence="14" key="2">
    <citation type="submission" date="2015-03" db="EMBL/GenBank/DDBJ databases">
        <authorList>
            <person name="Murphy D."/>
        </authorList>
    </citation>
    <scope>NUCLEOTIDE SEQUENCE [LARGE SCALE GENOMIC DNA]</scope>
    <source>
        <strain evidence="14">A125KOH2</strain>
    </source>
</reference>
<evidence type="ECO:0000256" key="9">
    <source>
        <dbReference type="RuleBase" id="RU365093"/>
    </source>
</evidence>
<sequence length="457" mass="51317">MNIDTMDGDKAMLPESSRYPVTDKSREQPHRLQPQINSGDYLALGGLLVFGGFIGFLLWAGLAPLDKGIAVIGQVVVAENRKVIQPLQGGRIQQLHIAEGEDVTVGQLLITMDDSVIRSQRDNLQNQYLSALAQEARLTAEQDGLDEITFPKTLFLHPTQSLVERNIVLQQQLFHHRRQAQLSEIARLSAQITRYQDRLNGLQTMRRNNQRQTELFQQQLQGIQLLAKNGHVAQNQLLEMERQAISLHARVEQDTSDIEEAHRLIDETEQHILQRSEQYQSENREQLAKAQQNTQELEQRLNIAEYELDNTRIYAPVSGAVIALAQHTVGGVVSTGQTLMELVPSGQPLLIEAQLPVELIDKAKVGLPVDLSFSAFNQSNTPKLYGSVLHVGADSIQHPQTMQPYYPLTVAIDMSQTELTIRPGMSVDVFIRTGERSLLNYLFKPLTDRLHVALAEE</sequence>
<dbReference type="Pfam" id="PF25994">
    <property type="entry name" value="HH_AprE"/>
    <property type="match status" value="1"/>
</dbReference>
<comment type="similarity">
    <text evidence="2 9">Belongs to the membrane fusion protein (MFP) (TC 8.A.1) family.</text>
</comment>
<evidence type="ECO:0000259" key="13">
    <source>
        <dbReference type="Pfam" id="PF26002"/>
    </source>
</evidence>
<evidence type="ECO:0000313" key="14">
    <source>
        <dbReference type="EMBL" id="CNI16963.1"/>
    </source>
</evidence>
<dbReference type="GO" id="GO:0009306">
    <property type="term" value="P:protein secretion"/>
    <property type="evidence" value="ECO:0007669"/>
    <property type="project" value="InterPro"/>
</dbReference>
<dbReference type="Proteomes" id="UP000045840">
    <property type="component" value="Unassembled WGS sequence"/>
</dbReference>
<dbReference type="Gene3D" id="1.10.287.470">
    <property type="entry name" value="Helix hairpin bin"/>
    <property type="match status" value="1"/>
</dbReference>
<keyword evidence="10" id="KW-0175">Coiled coil</keyword>
<evidence type="ECO:0000256" key="2">
    <source>
        <dbReference type="ARBA" id="ARBA00009477"/>
    </source>
</evidence>
<reference evidence="15 16" key="3">
    <citation type="submission" date="2015-03" db="EMBL/GenBank/DDBJ databases">
        <authorList>
            <consortium name="Pathogen Informatics"/>
            <person name="Murphy D."/>
        </authorList>
    </citation>
    <scope>NUCLEOTIDE SEQUENCE [LARGE SCALE GENOMIC DNA]</scope>
    <source>
        <strain evidence="15">Type strain: CIP110230</strain>
        <strain evidence="16">type strain: CIP110230</strain>
    </source>
</reference>
<evidence type="ECO:0000256" key="6">
    <source>
        <dbReference type="ARBA" id="ARBA00022692"/>
    </source>
</evidence>
<dbReference type="InterPro" id="IPR058781">
    <property type="entry name" value="HH_AprE-like"/>
</dbReference>
<evidence type="ECO:0000256" key="8">
    <source>
        <dbReference type="ARBA" id="ARBA00023136"/>
    </source>
</evidence>
<feature type="coiled-coil region" evidence="10">
    <location>
        <begin position="178"/>
        <end position="205"/>
    </location>
</feature>
<organism evidence="14 17">
    <name type="scientific">Yersinia pekkanenii</name>
    <dbReference type="NCBI Taxonomy" id="1288385"/>
    <lineage>
        <taxon>Bacteria</taxon>
        <taxon>Pseudomonadati</taxon>
        <taxon>Pseudomonadota</taxon>
        <taxon>Gammaproteobacteria</taxon>
        <taxon>Enterobacterales</taxon>
        <taxon>Yersiniaceae</taxon>
        <taxon>Yersinia</taxon>
    </lineage>
</organism>
<evidence type="ECO:0000259" key="12">
    <source>
        <dbReference type="Pfam" id="PF25994"/>
    </source>
</evidence>
<keyword evidence="7 9" id="KW-1133">Transmembrane helix</keyword>
<feature type="coiled-coil region" evidence="10">
    <location>
        <begin position="280"/>
        <end position="307"/>
    </location>
</feature>
<evidence type="ECO:0000256" key="4">
    <source>
        <dbReference type="ARBA" id="ARBA00022475"/>
    </source>
</evidence>
<dbReference type="Proteomes" id="UP000044625">
    <property type="component" value="Unassembled WGS sequence"/>
</dbReference>
<keyword evidence="4 9" id="KW-1003">Cell membrane</keyword>
<dbReference type="STRING" id="1288385.ERS137968_03591"/>
<gene>
    <name evidence="14" type="primary">prsE</name>
    <name evidence="14" type="ORF">ERS008529_03277</name>
    <name evidence="15" type="ORF">ERS137968_03591</name>
</gene>
<feature type="compositionally biased region" description="Basic and acidic residues" evidence="11">
    <location>
        <begin position="21"/>
        <end position="30"/>
    </location>
</feature>
<evidence type="ECO:0000256" key="1">
    <source>
        <dbReference type="ARBA" id="ARBA00004377"/>
    </source>
</evidence>
<accession>A0A0T9QL14</accession>
<dbReference type="InterPro" id="IPR010129">
    <property type="entry name" value="T1SS_HlyD"/>
</dbReference>
<evidence type="ECO:0000256" key="5">
    <source>
        <dbReference type="ARBA" id="ARBA00022519"/>
    </source>
</evidence>
<dbReference type="AlphaFoldDB" id="A0A0T9QL14"/>
<evidence type="ECO:0000313" key="15">
    <source>
        <dbReference type="EMBL" id="CRY68479.1"/>
    </source>
</evidence>
<feature type="domain" description="AprE-like beta-barrel" evidence="13">
    <location>
        <begin position="349"/>
        <end position="434"/>
    </location>
</feature>
<dbReference type="InterPro" id="IPR050739">
    <property type="entry name" value="MFP"/>
</dbReference>
<keyword evidence="8 9" id="KW-0472">Membrane</keyword>
<evidence type="ECO:0000256" key="3">
    <source>
        <dbReference type="ARBA" id="ARBA00022448"/>
    </source>
</evidence>
<feature type="domain" description="AprE-like long alpha-helical hairpin" evidence="12">
    <location>
        <begin position="118"/>
        <end position="305"/>
    </location>
</feature>
<dbReference type="PANTHER" id="PTHR30386:SF17">
    <property type="entry name" value="ALKALINE PROTEASE SECRETION PROTEIN APRE"/>
    <property type="match status" value="1"/>
</dbReference>
<comment type="subcellular location">
    <subcellularLocation>
        <location evidence="1 9">Cell inner membrane</location>
        <topology evidence="1 9">Single-pass membrane protein</topology>
    </subcellularLocation>
</comment>
<dbReference type="Pfam" id="PF26002">
    <property type="entry name" value="Beta-barrel_AprE"/>
    <property type="match status" value="1"/>
</dbReference>
<evidence type="ECO:0000256" key="7">
    <source>
        <dbReference type="ARBA" id="ARBA00022989"/>
    </source>
</evidence>
<feature type="transmembrane region" description="Helical" evidence="9">
    <location>
        <begin position="41"/>
        <end position="62"/>
    </location>
</feature>
<proteinExistence type="inferred from homology"/>
<evidence type="ECO:0000313" key="16">
    <source>
        <dbReference type="Proteomes" id="UP000044625"/>
    </source>
</evidence>
<dbReference type="EMBL" id="CWJL01000021">
    <property type="protein sequence ID" value="CRY68479.1"/>
    <property type="molecule type" value="Genomic_DNA"/>
</dbReference>
<protein>
    <recommendedName>
        <fullName evidence="9">Membrane fusion protein (MFP) family protein</fullName>
    </recommendedName>
</protein>